<evidence type="ECO:0000256" key="1">
    <source>
        <dbReference type="SAM" id="MobiDB-lite"/>
    </source>
</evidence>
<comment type="caution">
    <text evidence="4">The sequence shown here is derived from an EMBL/GenBank/DDBJ whole genome shotgun (WGS) entry which is preliminary data.</text>
</comment>
<keyword evidence="2" id="KW-0472">Membrane</keyword>
<accession>A0A8X7ZXV0</accession>
<dbReference type="GO" id="GO:0009793">
    <property type="term" value="P:embryo development ending in seed dormancy"/>
    <property type="evidence" value="ECO:0007669"/>
    <property type="project" value="TreeGrafter"/>
</dbReference>
<feature type="region of interest" description="Disordered" evidence="1">
    <location>
        <begin position="615"/>
        <end position="725"/>
    </location>
</feature>
<dbReference type="GO" id="GO:0005886">
    <property type="term" value="C:plasma membrane"/>
    <property type="evidence" value="ECO:0007669"/>
    <property type="project" value="TreeGrafter"/>
</dbReference>
<reference evidence="4" key="1">
    <citation type="journal article" date="2020" name="bioRxiv">
        <title>Hybrid origin of Populus tomentosa Carr. identified through genome sequencing and phylogenomic analysis.</title>
        <authorList>
            <person name="An X."/>
            <person name="Gao K."/>
            <person name="Chen Z."/>
            <person name="Li J."/>
            <person name="Yang X."/>
            <person name="Yang X."/>
            <person name="Zhou J."/>
            <person name="Guo T."/>
            <person name="Zhao T."/>
            <person name="Huang S."/>
            <person name="Miao D."/>
            <person name="Khan W.U."/>
            <person name="Rao P."/>
            <person name="Ye M."/>
            <person name="Lei B."/>
            <person name="Liao W."/>
            <person name="Wang J."/>
            <person name="Ji L."/>
            <person name="Li Y."/>
            <person name="Guo B."/>
            <person name="Mustafa N.S."/>
            <person name="Li S."/>
            <person name="Yun Q."/>
            <person name="Keller S.R."/>
            <person name="Mao J."/>
            <person name="Zhang R."/>
            <person name="Strauss S.H."/>
        </authorList>
    </citation>
    <scope>NUCLEOTIDE SEQUENCE</scope>
    <source>
        <strain evidence="4">GM15</strain>
        <tissue evidence="4">Leaf</tissue>
    </source>
</reference>
<keyword evidence="2" id="KW-0812">Transmembrane</keyword>
<feature type="transmembrane region" description="Helical" evidence="2">
    <location>
        <begin position="478"/>
        <end position="503"/>
    </location>
</feature>
<sequence>MAVETLLFLLLVIASVFTESQNYPREGPSVRTDLRLSRPLIGEDGRIYICGEKTLYAFESNGSIAWTSYLSYACNASMAPVHGTVGKLYLVAENRVLRINFSDVRSSPPAVEVFFGPEKGQAGAGDIIGLAASTLSSSVFINIKNRGLFAYKMHGKLHWSAGAVLYQYGYSLGCRKGVKDCSFSSSPVVDRCEASLYISNNAGELYSLSLRSPHFNWVQDLSSFGKNFTVTPGNNGRLYVTVPPLSLVLTLDVLKGNILWQTSIGPLGSAECEPVVDSNGWVSIGSLDGFLYSISPTGALKKYSKVSEQDYVIQVSPHLDCSGNAVYMSQTEMEGKVVRTVGESTCVSAMKPKGVLFTMLVPATGVIHWSESYPGKVSSMLSQSDLKNFVLDEGLLLSFIAASSKFLFTEHMCQGLKLFGLANHCLAVANIRSFYLLAHKRGLGIIVSTQARRKFFLVETQDLKKLILLVLSGNERTILLFLLLESILLVILAGLVRFCCIFWTKKKLQDQGLGSFLEKRRSLQLKKKEFDRTITQLEKKAANEAVAHEVIEEIGDLVRERESISRKLSTTYSLGRDIGKGLRSESLLPVYDGKSRSFSFQSARKESVTIFHTLSNTSSGESSKEKDSDGDFHEENQSSAKGKGKAREPVETESSSDDDVFEKGYHRSSSEPTSSSKAYANPFFMEQELTQEELNDEGKVVESATGSGRNRSMWLKRRKTLSSTN</sequence>
<organism evidence="4 5">
    <name type="scientific">Populus tomentosa</name>
    <name type="common">Chinese white poplar</name>
    <dbReference type="NCBI Taxonomy" id="118781"/>
    <lineage>
        <taxon>Eukaryota</taxon>
        <taxon>Viridiplantae</taxon>
        <taxon>Streptophyta</taxon>
        <taxon>Embryophyta</taxon>
        <taxon>Tracheophyta</taxon>
        <taxon>Spermatophyta</taxon>
        <taxon>Magnoliopsida</taxon>
        <taxon>eudicotyledons</taxon>
        <taxon>Gunneridae</taxon>
        <taxon>Pentapetalae</taxon>
        <taxon>rosids</taxon>
        <taxon>fabids</taxon>
        <taxon>Malpighiales</taxon>
        <taxon>Salicaceae</taxon>
        <taxon>Saliceae</taxon>
        <taxon>Populus</taxon>
    </lineage>
</organism>
<dbReference type="SMART" id="SM00564">
    <property type="entry name" value="PQQ"/>
    <property type="match status" value="4"/>
</dbReference>
<protein>
    <recommendedName>
        <fullName evidence="6">Protein GAMETE EXPRESSED 3</fullName>
    </recommendedName>
</protein>
<evidence type="ECO:0008006" key="6">
    <source>
        <dbReference type="Google" id="ProtNLM"/>
    </source>
</evidence>
<evidence type="ECO:0000313" key="4">
    <source>
        <dbReference type="EMBL" id="KAG6779203.1"/>
    </source>
</evidence>
<gene>
    <name evidence="4" type="ORF">POTOM_015576</name>
</gene>
<keyword evidence="2" id="KW-1133">Transmembrane helix</keyword>
<dbReference type="EMBL" id="JAAWWB010000007">
    <property type="protein sequence ID" value="KAG6779203.1"/>
    <property type="molecule type" value="Genomic_DNA"/>
</dbReference>
<evidence type="ECO:0000313" key="5">
    <source>
        <dbReference type="Proteomes" id="UP000886885"/>
    </source>
</evidence>
<name>A0A8X7ZXV0_POPTO</name>
<dbReference type="Proteomes" id="UP000886885">
    <property type="component" value="Chromosome 4A"/>
</dbReference>
<keyword evidence="5" id="KW-1185">Reference proteome</keyword>
<dbReference type="GO" id="GO:0010183">
    <property type="term" value="P:pollen tube guidance"/>
    <property type="evidence" value="ECO:0007669"/>
    <property type="project" value="TreeGrafter"/>
</dbReference>
<evidence type="ECO:0000256" key="2">
    <source>
        <dbReference type="SAM" id="Phobius"/>
    </source>
</evidence>
<dbReference type="PANTHER" id="PTHR37253:SF1">
    <property type="entry name" value="PROTEIN GAMETE EXPRESSED 3"/>
    <property type="match status" value="1"/>
</dbReference>
<proteinExistence type="predicted"/>
<evidence type="ECO:0000256" key="3">
    <source>
        <dbReference type="SAM" id="SignalP"/>
    </source>
</evidence>
<feature type="signal peptide" evidence="3">
    <location>
        <begin position="1"/>
        <end position="18"/>
    </location>
</feature>
<dbReference type="PANTHER" id="PTHR37253">
    <property type="entry name" value="PROTEIN GAMETE EXPRESSED 3"/>
    <property type="match status" value="1"/>
</dbReference>
<dbReference type="AlphaFoldDB" id="A0A8X7ZXV0"/>
<feature type="chain" id="PRO_5036483980" description="Protein GAMETE EXPRESSED 3" evidence="3">
    <location>
        <begin position="19"/>
        <end position="725"/>
    </location>
</feature>
<keyword evidence="3" id="KW-0732">Signal</keyword>
<dbReference type="OrthoDB" id="19653at2759"/>
<dbReference type="InterPro" id="IPR018391">
    <property type="entry name" value="PQQ_b-propeller_rpt"/>
</dbReference>
<feature type="compositionally biased region" description="Basic and acidic residues" evidence="1">
    <location>
        <begin position="622"/>
        <end position="636"/>
    </location>
</feature>
<feature type="compositionally biased region" description="Basic residues" evidence="1">
    <location>
        <begin position="714"/>
        <end position="725"/>
    </location>
</feature>
<dbReference type="InterPro" id="IPR045301">
    <property type="entry name" value="GEX3-like"/>
</dbReference>